<dbReference type="InterPro" id="IPR009053">
    <property type="entry name" value="Prefoldin"/>
</dbReference>
<dbReference type="RefSeq" id="XP_005817990.1">
    <property type="nucleotide sequence ID" value="XM_005817933.1"/>
</dbReference>
<dbReference type="Proteomes" id="UP000011087">
    <property type="component" value="Unassembled WGS sequence"/>
</dbReference>
<comment type="subunit">
    <text evidence="3">Heterohexamer of two PFD-alpha type and four PFD-beta type subunits.</text>
</comment>
<comment type="similarity">
    <text evidence="1 3">Belongs to the prefoldin subunit alpha family.</text>
</comment>
<evidence type="ECO:0000256" key="3">
    <source>
        <dbReference type="PIRNR" id="PIRNR016396"/>
    </source>
</evidence>
<evidence type="ECO:0000256" key="4">
    <source>
        <dbReference type="SAM" id="Coils"/>
    </source>
</evidence>
<evidence type="ECO:0000313" key="6">
    <source>
        <dbReference type="EnsemblProtists" id="EKX31010"/>
    </source>
</evidence>
<dbReference type="PaxDb" id="55529-EKX31010"/>
<comment type="function">
    <text evidence="3">Binds specifically to cytosolic chaperonin (c-CPN) and transfers target proteins to it. Binds to nascent polypeptide chain and promotes folding in an environment in which there are many competing pathways for nonnative proteins.</text>
</comment>
<sequence>MSARELRALPDPLPAALVGASSVLLTQVPDIMSEKTVTTPGGIPAADFIENVDNHLESTKSNHEQALAKLQDLYSKYKFIESRLSQSKANLKGKIPEIKKTLEALKFLKTKSTGDEECLTDFELSPTILAKAKLKKTDTVCLWLGANVMMEFSFDEAENLLSGNLGTASTNLERIQEQLLFLRDQITTTEVNMARVYNHEVRLRKSGKLPAKAE</sequence>
<evidence type="ECO:0000313" key="7">
    <source>
        <dbReference type="Proteomes" id="UP000011087"/>
    </source>
</evidence>
<dbReference type="SUPFAM" id="SSF46579">
    <property type="entry name" value="Prefoldin"/>
    <property type="match status" value="1"/>
</dbReference>
<keyword evidence="7" id="KW-1185">Reference proteome</keyword>
<keyword evidence="4" id="KW-0175">Coiled coil</keyword>
<dbReference type="GO" id="GO:0005737">
    <property type="term" value="C:cytoplasm"/>
    <property type="evidence" value="ECO:0007669"/>
    <property type="project" value="UniProtKB-ARBA"/>
</dbReference>
<dbReference type="AlphaFoldDB" id="L1I579"/>
<dbReference type="KEGG" id="gtt:GUITHDRAFT_122783"/>
<dbReference type="FunFam" id="1.10.287.370:FF:000001">
    <property type="entry name" value="Prefoldin subunit 3"/>
    <property type="match status" value="1"/>
</dbReference>
<reference evidence="7" key="2">
    <citation type="submission" date="2012-11" db="EMBL/GenBank/DDBJ databases">
        <authorList>
            <person name="Kuo A."/>
            <person name="Curtis B.A."/>
            <person name="Tanifuji G."/>
            <person name="Burki F."/>
            <person name="Gruber A."/>
            <person name="Irimia M."/>
            <person name="Maruyama S."/>
            <person name="Arias M.C."/>
            <person name="Ball S.G."/>
            <person name="Gile G.H."/>
            <person name="Hirakawa Y."/>
            <person name="Hopkins J.F."/>
            <person name="Rensing S.A."/>
            <person name="Schmutz J."/>
            <person name="Symeonidi A."/>
            <person name="Elias M."/>
            <person name="Eveleigh R.J."/>
            <person name="Herman E.K."/>
            <person name="Klute M.J."/>
            <person name="Nakayama T."/>
            <person name="Obornik M."/>
            <person name="Reyes-Prieto A."/>
            <person name="Armbrust E.V."/>
            <person name="Aves S.J."/>
            <person name="Beiko R.G."/>
            <person name="Coutinho P."/>
            <person name="Dacks J.B."/>
            <person name="Durnford D.G."/>
            <person name="Fast N.M."/>
            <person name="Green B.R."/>
            <person name="Grisdale C."/>
            <person name="Hempe F."/>
            <person name="Henrissat B."/>
            <person name="Hoppner M.P."/>
            <person name="Ishida K.-I."/>
            <person name="Kim E."/>
            <person name="Koreny L."/>
            <person name="Kroth P.G."/>
            <person name="Liu Y."/>
            <person name="Malik S.-B."/>
            <person name="Maier U.G."/>
            <person name="McRose D."/>
            <person name="Mock T."/>
            <person name="Neilson J.A."/>
            <person name="Onodera N.T."/>
            <person name="Poole A.M."/>
            <person name="Pritham E.J."/>
            <person name="Richards T.A."/>
            <person name="Rocap G."/>
            <person name="Roy S.W."/>
            <person name="Sarai C."/>
            <person name="Schaack S."/>
            <person name="Shirato S."/>
            <person name="Slamovits C.H."/>
            <person name="Spencer D.F."/>
            <person name="Suzuki S."/>
            <person name="Worden A.Z."/>
            <person name="Zauner S."/>
            <person name="Barry K."/>
            <person name="Bell C."/>
            <person name="Bharti A.K."/>
            <person name="Crow J.A."/>
            <person name="Grimwood J."/>
            <person name="Kramer R."/>
            <person name="Lindquist E."/>
            <person name="Lucas S."/>
            <person name="Salamov A."/>
            <person name="McFadden G.I."/>
            <person name="Lane C.E."/>
            <person name="Keeling P.J."/>
            <person name="Gray M.W."/>
            <person name="Grigoriev I.V."/>
            <person name="Archibald J.M."/>
        </authorList>
    </citation>
    <scope>NUCLEOTIDE SEQUENCE</scope>
    <source>
        <strain evidence="7">CCMP2712</strain>
    </source>
</reference>
<dbReference type="GeneID" id="17287730"/>
<dbReference type="CDD" id="cd23156">
    <property type="entry name" value="Prefoldin_3"/>
    <property type="match status" value="1"/>
</dbReference>
<dbReference type="Pfam" id="PF02996">
    <property type="entry name" value="Prefoldin"/>
    <property type="match status" value="1"/>
</dbReference>
<dbReference type="GO" id="GO:0015631">
    <property type="term" value="F:tubulin binding"/>
    <property type="evidence" value="ECO:0007669"/>
    <property type="project" value="TreeGrafter"/>
</dbReference>
<name>L1I579_GUITC</name>
<dbReference type="GO" id="GO:0016272">
    <property type="term" value="C:prefoldin complex"/>
    <property type="evidence" value="ECO:0007669"/>
    <property type="project" value="UniProtKB-UniRule"/>
</dbReference>
<gene>
    <name evidence="5" type="ORF">GUITHDRAFT_122783</name>
</gene>
<reference evidence="5 7" key="1">
    <citation type="journal article" date="2012" name="Nature">
        <title>Algal genomes reveal evolutionary mosaicism and the fate of nucleomorphs.</title>
        <authorList>
            <consortium name="DOE Joint Genome Institute"/>
            <person name="Curtis B.A."/>
            <person name="Tanifuji G."/>
            <person name="Burki F."/>
            <person name="Gruber A."/>
            <person name="Irimia M."/>
            <person name="Maruyama S."/>
            <person name="Arias M.C."/>
            <person name="Ball S.G."/>
            <person name="Gile G.H."/>
            <person name="Hirakawa Y."/>
            <person name="Hopkins J.F."/>
            <person name="Kuo A."/>
            <person name="Rensing S.A."/>
            <person name="Schmutz J."/>
            <person name="Symeonidi A."/>
            <person name="Elias M."/>
            <person name="Eveleigh R.J."/>
            <person name="Herman E.K."/>
            <person name="Klute M.J."/>
            <person name="Nakayama T."/>
            <person name="Obornik M."/>
            <person name="Reyes-Prieto A."/>
            <person name="Armbrust E.V."/>
            <person name="Aves S.J."/>
            <person name="Beiko R.G."/>
            <person name="Coutinho P."/>
            <person name="Dacks J.B."/>
            <person name="Durnford D.G."/>
            <person name="Fast N.M."/>
            <person name="Green B.R."/>
            <person name="Grisdale C.J."/>
            <person name="Hempel F."/>
            <person name="Henrissat B."/>
            <person name="Hoppner M.P."/>
            <person name="Ishida K."/>
            <person name="Kim E."/>
            <person name="Koreny L."/>
            <person name="Kroth P.G."/>
            <person name="Liu Y."/>
            <person name="Malik S.B."/>
            <person name="Maier U.G."/>
            <person name="McRose D."/>
            <person name="Mock T."/>
            <person name="Neilson J.A."/>
            <person name="Onodera N.T."/>
            <person name="Poole A.M."/>
            <person name="Pritham E.J."/>
            <person name="Richards T.A."/>
            <person name="Rocap G."/>
            <person name="Roy S.W."/>
            <person name="Sarai C."/>
            <person name="Schaack S."/>
            <person name="Shirato S."/>
            <person name="Slamovits C.H."/>
            <person name="Spencer D.F."/>
            <person name="Suzuki S."/>
            <person name="Worden A.Z."/>
            <person name="Zauner S."/>
            <person name="Barry K."/>
            <person name="Bell C."/>
            <person name="Bharti A.K."/>
            <person name="Crow J.A."/>
            <person name="Grimwood J."/>
            <person name="Kramer R."/>
            <person name="Lindquist E."/>
            <person name="Lucas S."/>
            <person name="Salamov A."/>
            <person name="McFadden G.I."/>
            <person name="Lane C.E."/>
            <person name="Keeling P.J."/>
            <person name="Gray M.W."/>
            <person name="Grigoriev I.V."/>
            <person name="Archibald J.M."/>
        </authorList>
    </citation>
    <scope>NUCLEOTIDE SEQUENCE</scope>
    <source>
        <strain evidence="5 7">CCMP2712</strain>
    </source>
</reference>
<dbReference type="GO" id="GO:0007021">
    <property type="term" value="P:tubulin complex assembly"/>
    <property type="evidence" value="ECO:0007669"/>
    <property type="project" value="TreeGrafter"/>
</dbReference>
<dbReference type="PANTHER" id="PTHR12409">
    <property type="entry name" value="PREFOLDIN SUBUNIT 3"/>
    <property type="match status" value="1"/>
</dbReference>
<proteinExistence type="inferred from homology"/>
<dbReference type="GO" id="GO:0006457">
    <property type="term" value="P:protein folding"/>
    <property type="evidence" value="ECO:0007669"/>
    <property type="project" value="UniProtKB-UniRule"/>
</dbReference>
<keyword evidence="2 3" id="KW-0143">Chaperone</keyword>
<organism evidence="5">
    <name type="scientific">Guillardia theta (strain CCMP2712)</name>
    <name type="common">Cryptophyte</name>
    <dbReference type="NCBI Taxonomy" id="905079"/>
    <lineage>
        <taxon>Eukaryota</taxon>
        <taxon>Cryptophyceae</taxon>
        <taxon>Pyrenomonadales</taxon>
        <taxon>Geminigeraceae</taxon>
        <taxon>Guillardia</taxon>
    </lineage>
</organism>
<dbReference type="STRING" id="905079.L1I579"/>
<dbReference type="eggNOG" id="KOG3313">
    <property type="taxonomic scope" value="Eukaryota"/>
</dbReference>
<protein>
    <recommendedName>
        <fullName evidence="3">Prefoldin subunit 3</fullName>
    </recommendedName>
</protein>
<dbReference type="PIRSF" id="PIRSF016396">
    <property type="entry name" value="Prefoldin_subunit_3"/>
    <property type="match status" value="1"/>
</dbReference>
<accession>L1I579</accession>
<dbReference type="EnsemblProtists" id="EKX31010">
    <property type="protein sequence ID" value="EKX31010"/>
    <property type="gene ID" value="GUITHDRAFT_122783"/>
</dbReference>
<dbReference type="OrthoDB" id="6375174at2759"/>
<evidence type="ECO:0000313" key="5">
    <source>
        <dbReference type="EMBL" id="EKX31010.1"/>
    </source>
</evidence>
<evidence type="ECO:0000256" key="2">
    <source>
        <dbReference type="ARBA" id="ARBA00023186"/>
    </source>
</evidence>
<evidence type="ECO:0000256" key="1">
    <source>
        <dbReference type="ARBA" id="ARBA00010048"/>
    </source>
</evidence>
<dbReference type="InterPro" id="IPR016655">
    <property type="entry name" value="PFD3"/>
</dbReference>
<dbReference type="Gene3D" id="1.10.287.370">
    <property type="match status" value="1"/>
</dbReference>
<dbReference type="GO" id="GO:0007017">
    <property type="term" value="P:microtubule-based process"/>
    <property type="evidence" value="ECO:0007669"/>
    <property type="project" value="TreeGrafter"/>
</dbReference>
<dbReference type="InterPro" id="IPR004127">
    <property type="entry name" value="Prefoldin_subunit_alpha"/>
</dbReference>
<reference evidence="6" key="3">
    <citation type="submission" date="2016-03" db="UniProtKB">
        <authorList>
            <consortium name="EnsemblProtists"/>
        </authorList>
    </citation>
    <scope>IDENTIFICATION</scope>
</reference>
<feature type="coiled-coil region" evidence="4">
    <location>
        <begin position="49"/>
        <end position="76"/>
    </location>
</feature>
<dbReference type="OMA" id="YNWDVAQ"/>
<dbReference type="PANTHER" id="PTHR12409:SF0">
    <property type="entry name" value="PREFOLDIN SUBUNIT 3"/>
    <property type="match status" value="1"/>
</dbReference>
<dbReference type="HOGENOM" id="CLU_083737_1_0_1"/>
<dbReference type="EMBL" id="JH993398">
    <property type="protein sequence ID" value="EKX31010.1"/>
    <property type="molecule type" value="Genomic_DNA"/>
</dbReference>